<gene>
    <name evidence="1" type="ORF">GCM10023116_11700</name>
</gene>
<accession>A0ABP8UYD4</accession>
<evidence type="ECO:0008006" key="3">
    <source>
        <dbReference type="Google" id="ProtNLM"/>
    </source>
</evidence>
<keyword evidence="2" id="KW-1185">Reference proteome</keyword>
<protein>
    <recommendedName>
        <fullName evidence="3">SCP2 domain-containing protein</fullName>
    </recommendedName>
</protein>
<dbReference type="Proteomes" id="UP001500604">
    <property type="component" value="Unassembled WGS sequence"/>
</dbReference>
<comment type="caution">
    <text evidence="1">The sequence shown here is derived from an EMBL/GenBank/DDBJ whole genome shotgun (WGS) entry which is preliminary data.</text>
</comment>
<reference evidence="2" key="1">
    <citation type="journal article" date="2019" name="Int. J. Syst. Evol. Microbiol.">
        <title>The Global Catalogue of Microorganisms (GCM) 10K type strain sequencing project: providing services to taxonomists for standard genome sequencing and annotation.</title>
        <authorList>
            <consortium name="The Broad Institute Genomics Platform"/>
            <consortium name="The Broad Institute Genome Sequencing Center for Infectious Disease"/>
            <person name="Wu L."/>
            <person name="Ma J."/>
        </authorList>
    </citation>
    <scope>NUCLEOTIDE SEQUENCE [LARGE SCALE GENOMIC DNA]</scope>
    <source>
        <strain evidence="2">JCM 17805</strain>
    </source>
</reference>
<evidence type="ECO:0000313" key="2">
    <source>
        <dbReference type="Proteomes" id="UP001500604"/>
    </source>
</evidence>
<name>A0ABP8UYD4_9GAMM</name>
<proteinExistence type="predicted"/>
<dbReference type="SUPFAM" id="SSF55718">
    <property type="entry name" value="SCP-like"/>
    <property type="match status" value="1"/>
</dbReference>
<organism evidence="1 2">
    <name type="scientific">Kistimonas scapharcae</name>
    <dbReference type="NCBI Taxonomy" id="1036133"/>
    <lineage>
        <taxon>Bacteria</taxon>
        <taxon>Pseudomonadati</taxon>
        <taxon>Pseudomonadota</taxon>
        <taxon>Gammaproteobacteria</taxon>
        <taxon>Oceanospirillales</taxon>
        <taxon>Endozoicomonadaceae</taxon>
        <taxon>Kistimonas</taxon>
    </lineage>
</organism>
<dbReference type="EMBL" id="BAABFL010000112">
    <property type="protein sequence ID" value="GAA4648896.1"/>
    <property type="molecule type" value="Genomic_DNA"/>
</dbReference>
<evidence type="ECO:0000313" key="1">
    <source>
        <dbReference type="EMBL" id="GAA4648896.1"/>
    </source>
</evidence>
<sequence>MKDIALSQFLSTSWWSQVEQTIADAGSLKIPTAIRAICLNITVVTPEGQTLPLAMKNGLFVARHQSDATAHITLPLDVARSIFIENDTAAGFKAFFKGQLKASGDLRCLFALHTAQPTPTQRHLQQTIAAFTD</sequence>
<dbReference type="InterPro" id="IPR036527">
    <property type="entry name" value="SCP2_sterol-bd_dom_sf"/>
</dbReference>